<comment type="catalytic activity">
    <reaction evidence="7">
        <text>ATP + H2O + polyamine-[polyamine-binding protein]Side 1 = ADP + phosphate + polyamineSide 2 + [polyamine-binding protein]Side 1.</text>
        <dbReference type="EC" id="7.6.2.11"/>
    </reaction>
</comment>
<dbReference type="GO" id="GO:0016887">
    <property type="term" value="F:ATP hydrolysis activity"/>
    <property type="evidence" value="ECO:0007669"/>
    <property type="project" value="InterPro"/>
</dbReference>
<gene>
    <name evidence="7" type="primary">potA</name>
    <name evidence="9" type="ORF">M8523_07230</name>
</gene>
<dbReference type="GO" id="GO:0005524">
    <property type="term" value="F:ATP binding"/>
    <property type="evidence" value="ECO:0007669"/>
    <property type="project" value="UniProtKB-KW"/>
</dbReference>
<dbReference type="PROSITE" id="PS00211">
    <property type="entry name" value="ABC_TRANSPORTER_1"/>
    <property type="match status" value="1"/>
</dbReference>
<evidence type="ECO:0000313" key="10">
    <source>
        <dbReference type="Proteomes" id="UP001165667"/>
    </source>
</evidence>
<keyword evidence="5 7" id="KW-1278">Translocase</keyword>
<evidence type="ECO:0000256" key="3">
    <source>
        <dbReference type="ARBA" id="ARBA00022741"/>
    </source>
</evidence>
<evidence type="ECO:0000313" key="9">
    <source>
        <dbReference type="EMBL" id="MCW6507810.1"/>
    </source>
</evidence>
<dbReference type="InterPro" id="IPR017871">
    <property type="entry name" value="ABC_transporter-like_CS"/>
</dbReference>
<dbReference type="GO" id="GO:0043190">
    <property type="term" value="C:ATP-binding cassette (ABC) transporter complex"/>
    <property type="evidence" value="ECO:0007669"/>
    <property type="project" value="InterPro"/>
</dbReference>
<dbReference type="Gene3D" id="3.40.50.300">
    <property type="entry name" value="P-loop containing nucleotide triphosphate hydrolases"/>
    <property type="match status" value="1"/>
</dbReference>
<dbReference type="InterPro" id="IPR027417">
    <property type="entry name" value="P-loop_NTPase"/>
</dbReference>
<comment type="function">
    <text evidence="7">Part of the ABC transporter complex PotABCD involved in spermidine/putrescine import. Responsible for energy coupling to the transport system.</text>
</comment>
<keyword evidence="1 7" id="KW-0813">Transport</keyword>
<dbReference type="InterPro" id="IPR013611">
    <property type="entry name" value="Transp-assoc_OB_typ2"/>
</dbReference>
<keyword evidence="3 7" id="KW-0547">Nucleotide-binding</keyword>
<dbReference type="SMART" id="SM00382">
    <property type="entry name" value="AAA"/>
    <property type="match status" value="1"/>
</dbReference>
<evidence type="ECO:0000256" key="5">
    <source>
        <dbReference type="ARBA" id="ARBA00022967"/>
    </source>
</evidence>
<evidence type="ECO:0000256" key="7">
    <source>
        <dbReference type="RuleBase" id="RU364083"/>
    </source>
</evidence>
<name>A0AA41YZP9_9HYPH</name>
<dbReference type="InterPro" id="IPR008995">
    <property type="entry name" value="Mo/tungstate-bd_C_term_dom"/>
</dbReference>
<dbReference type="Gene3D" id="2.40.50.100">
    <property type="match status" value="1"/>
</dbReference>
<comment type="subunit">
    <text evidence="7">The complex is composed of two ATP-binding proteins (PotA), two transmembrane proteins (PotB and PotC) and a solute-binding protein (PotD).</text>
</comment>
<organism evidence="9 10">
    <name type="scientific">Lichenifustis flavocetrariae</name>
    <dbReference type="NCBI Taxonomy" id="2949735"/>
    <lineage>
        <taxon>Bacteria</taxon>
        <taxon>Pseudomonadati</taxon>
        <taxon>Pseudomonadota</taxon>
        <taxon>Alphaproteobacteria</taxon>
        <taxon>Hyphomicrobiales</taxon>
        <taxon>Lichenihabitantaceae</taxon>
        <taxon>Lichenifustis</taxon>
    </lineage>
</organism>
<dbReference type="Proteomes" id="UP001165667">
    <property type="component" value="Unassembled WGS sequence"/>
</dbReference>
<dbReference type="PANTHER" id="PTHR42781:SF6">
    <property type="entry name" value="SPERMIDINE_PUTRESCINE IMPORT ATP-BINDING PROTEIN POTA"/>
    <property type="match status" value="1"/>
</dbReference>
<dbReference type="GO" id="GO:0015417">
    <property type="term" value="F:ABC-type polyamine transporter activity"/>
    <property type="evidence" value="ECO:0007669"/>
    <property type="project" value="UniProtKB-EC"/>
</dbReference>
<reference evidence="9" key="1">
    <citation type="submission" date="2022-05" db="EMBL/GenBank/DDBJ databases">
        <authorList>
            <person name="Pankratov T."/>
        </authorList>
    </citation>
    <scope>NUCLEOTIDE SEQUENCE</scope>
    <source>
        <strain evidence="9">BP6-180914</strain>
    </source>
</reference>
<keyword evidence="6 7" id="KW-0472">Membrane</keyword>
<evidence type="ECO:0000256" key="1">
    <source>
        <dbReference type="ARBA" id="ARBA00022448"/>
    </source>
</evidence>
<dbReference type="InterPro" id="IPR005893">
    <property type="entry name" value="PotA-like"/>
</dbReference>
<dbReference type="InterPro" id="IPR003593">
    <property type="entry name" value="AAA+_ATPase"/>
</dbReference>
<dbReference type="InterPro" id="IPR003439">
    <property type="entry name" value="ABC_transporter-like_ATP-bd"/>
</dbReference>
<dbReference type="SUPFAM" id="SSF50331">
    <property type="entry name" value="MOP-like"/>
    <property type="match status" value="1"/>
</dbReference>
<dbReference type="NCBIfam" id="TIGR01187">
    <property type="entry name" value="potA"/>
    <property type="match status" value="1"/>
</dbReference>
<sequence length="377" mass="40903">MDAIVRYSDVSKTYDGVTSVVRNLNLDIEEGEFLTMLGPSGSGKTTSLMMLAGFEAPTSGEILLDGRSLARVPPHRRDIGMVFQNYALFPHMTVSENIAFPLQVRKRPAAEIEQRVKRALDMVHLSTLGGRRPLQLSGGQQQRVAVARALVFEPKIILMDEPLGALDRQLRESMQLEIRSIHERLGVTAVYVTHDQGEALTMSDRIAIFSNGAIEQLGSPEELYSRPSNAFVAQFIGENNLMPCAVARTSGLECEAELAGSGPVRARYGDLSPGQTDGVVAVRPEKVRVRPKSAMDSSENSFSAVVEAVVFFGDHVKLALRLAGGQKLVSRSLPEDTATFGVVGQELTVGWNTQDCAIYAPRSRPAPPIPVAFASQA</sequence>
<dbReference type="InterPro" id="IPR050093">
    <property type="entry name" value="ABC_SmlMolc_Importer"/>
</dbReference>
<keyword evidence="10" id="KW-1185">Reference proteome</keyword>
<dbReference type="AlphaFoldDB" id="A0AA41YZP9"/>
<proteinExistence type="inferred from homology"/>
<dbReference type="EC" id="7.6.2.11" evidence="7"/>
<feature type="domain" description="ABC transporter" evidence="8">
    <location>
        <begin position="5"/>
        <end position="236"/>
    </location>
</feature>
<accession>A0AA41YZP9</accession>
<dbReference type="Pfam" id="PF00005">
    <property type="entry name" value="ABC_tran"/>
    <property type="match status" value="1"/>
</dbReference>
<dbReference type="Pfam" id="PF08402">
    <property type="entry name" value="TOBE_2"/>
    <property type="match status" value="1"/>
</dbReference>
<comment type="caution">
    <text evidence="9">The sequence shown here is derived from an EMBL/GenBank/DDBJ whole genome shotgun (WGS) entry which is preliminary data.</text>
</comment>
<dbReference type="GO" id="GO:0015847">
    <property type="term" value="P:putrescine transport"/>
    <property type="evidence" value="ECO:0007669"/>
    <property type="project" value="UniProtKB-ARBA"/>
</dbReference>
<dbReference type="EMBL" id="JAMOIM010000003">
    <property type="protein sequence ID" value="MCW6507810.1"/>
    <property type="molecule type" value="Genomic_DNA"/>
</dbReference>
<dbReference type="FunFam" id="3.40.50.300:FF:000133">
    <property type="entry name" value="Spermidine/putrescine import ATP-binding protein PotA"/>
    <property type="match status" value="1"/>
</dbReference>
<evidence type="ECO:0000259" key="8">
    <source>
        <dbReference type="PROSITE" id="PS50893"/>
    </source>
</evidence>
<dbReference type="PANTHER" id="PTHR42781">
    <property type="entry name" value="SPERMIDINE/PUTRESCINE IMPORT ATP-BINDING PROTEIN POTA"/>
    <property type="match status" value="1"/>
</dbReference>
<comment type="similarity">
    <text evidence="7">Belongs to the ABC transporter superfamily. Spermidine/putrescine importer (TC 3.A.1.11.1) family.</text>
</comment>
<dbReference type="RefSeq" id="WP_282584167.1">
    <property type="nucleotide sequence ID" value="NZ_JAMOIM010000003.1"/>
</dbReference>
<keyword evidence="2 7" id="KW-1003">Cell membrane</keyword>
<keyword evidence="4 7" id="KW-0067">ATP-binding</keyword>
<evidence type="ECO:0000256" key="6">
    <source>
        <dbReference type="ARBA" id="ARBA00023136"/>
    </source>
</evidence>
<dbReference type="SUPFAM" id="SSF52540">
    <property type="entry name" value="P-loop containing nucleoside triphosphate hydrolases"/>
    <property type="match status" value="1"/>
</dbReference>
<evidence type="ECO:0000256" key="2">
    <source>
        <dbReference type="ARBA" id="ARBA00022475"/>
    </source>
</evidence>
<dbReference type="PROSITE" id="PS50893">
    <property type="entry name" value="ABC_TRANSPORTER_2"/>
    <property type="match status" value="1"/>
</dbReference>
<evidence type="ECO:0000256" key="4">
    <source>
        <dbReference type="ARBA" id="ARBA00022840"/>
    </source>
</evidence>
<protein>
    <recommendedName>
        <fullName evidence="7">Spermidine/putrescine import ATP-binding protein PotA</fullName>
        <ecNumber evidence="7">7.6.2.11</ecNumber>
    </recommendedName>
</protein>